<comment type="similarity">
    <text evidence="1">Belongs to the Gfa family.</text>
</comment>
<accession>A0A250DGB5</accession>
<dbReference type="Proteomes" id="UP000217154">
    <property type="component" value="Chromosome"/>
</dbReference>
<feature type="domain" description="CENP-V/GFA" evidence="6">
    <location>
        <begin position="5"/>
        <end position="117"/>
    </location>
</feature>
<name>A0A250DGB5_9BURK</name>
<evidence type="ECO:0000313" key="7">
    <source>
        <dbReference type="EMBL" id="ATA53417.1"/>
    </source>
</evidence>
<evidence type="ECO:0000256" key="2">
    <source>
        <dbReference type="ARBA" id="ARBA00022723"/>
    </source>
</evidence>
<sequence>MPAVLEGGCLCGKVRFSTTQPPLRTFACHCTFCQRMTGTSFYAESLFPMDAVQFNEGELRQYAHRSDGSHKQVFVHFCPSCGTTMGLTFERWPDVRAISRGCYDDPNAVELTSHIWTRSAQSGVALPADVDCFAKARATPDGQPAVASRHEAPVLARQDGGA</sequence>
<feature type="region of interest" description="Disordered" evidence="5">
    <location>
        <begin position="141"/>
        <end position="162"/>
    </location>
</feature>
<dbReference type="PANTHER" id="PTHR33337:SF3">
    <property type="entry name" value="CENP-V_GFA DOMAIN-CONTAINING PROTEIN"/>
    <property type="match status" value="1"/>
</dbReference>
<evidence type="ECO:0000259" key="6">
    <source>
        <dbReference type="PROSITE" id="PS51891"/>
    </source>
</evidence>
<reference evidence="7 8" key="1">
    <citation type="submission" date="2017-09" db="EMBL/GenBank/DDBJ databases">
        <title>The diverse metabolic capabilities of V. boronicumulans make it an excellent choice for continued studies on novel biodegradation.</title>
        <authorList>
            <person name="Sun S."/>
        </authorList>
    </citation>
    <scope>NUCLEOTIDE SEQUENCE [LARGE SCALE GENOMIC DNA]</scope>
    <source>
        <strain evidence="7 8">J1</strain>
    </source>
</reference>
<dbReference type="SUPFAM" id="SSF51316">
    <property type="entry name" value="Mss4-like"/>
    <property type="match status" value="1"/>
</dbReference>
<protein>
    <submittedName>
        <fullName evidence="7">Aldehyde-activating protein</fullName>
    </submittedName>
</protein>
<dbReference type="InterPro" id="IPR006913">
    <property type="entry name" value="CENP-V/GFA"/>
</dbReference>
<dbReference type="Gene3D" id="3.90.1590.10">
    <property type="entry name" value="glutathione-dependent formaldehyde- activating enzyme (gfa)"/>
    <property type="match status" value="1"/>
</dbReference>
<proteinExistence type="inferred from homology"/>
<evidence type="ECO:0000256" key="3">
    <source>
        <dbReference type="ARBA" id="ARBA00022833"/>
    </source>
</evidence>
<dbReference type="GO" id="GO:0016846">
    <property type="term" value="F:carbon-sulfur lyase activity"/>
    <property type="evidence" value="ECO:0007669"/>
    <property type="project" value="InterPro"/>
</dbReference>
<dbReference type="KEGG" id="vbo:CKY39_09450"/>
<keyword evidence="2" id="KW-0479">Metal-binding</keyword>
<keyword evidence="3" id="KW-0862">Zinc</keyword>
<evidence type="ECO:0000313" key="8">
    <source>
        <dbReference type="Proteomes" id="UP000217154"/>
    </source>
</evidence>
<evidence type="ECO:0000256" key="4">
    <source>
        <dbReference type="ARBA" id="ARBA00023239"/>
    </source>
</evidence>
<evidence type="ECO:0000256" key="5">
    <source>
        <dbReference type="SAM" id="MobiDB-lite"/>
    </source>
</evidence>
<dbReference type="GO" id="GO:0046872">
    <property type="term" value="F:metal ion binding"/>
    <property type="evidence" value="ECO:0007669"/>
    <property type="project" value="UniProtKB-KW"/>
</dbReference>
<dbReference type="AlphaFoldDB" id="A0A250DGB5"/>
<evidence type="ECO:0000256" key="1">
    <source>
        <dbReference type="ARBA" id="ARBA00005495"/>
    </source>
</evidence>
<dbReference type="PROSITE" id="PS51891">
    <property type="entry name" value="CENP_V_GFA"/>
    <property type="match status" value="1"/>
</dbReference>
<gene>
    <name evidence="7" type="ORF">CKY39_09450</name>
</gene>
<dbReference type="PANTHER" id="PTHR33337">
    <property type="entry name" value="GFA DOMAIN-CONTAINING PROTEIN"/>
    <property type="match status" value="1"/>
</dbReference>
<dbReference type="EMBL" id="CP023284">
    <property type="protein sequence ID" value="ATA53417.1"/>
    <property type="molecule type" value="Genomic_DNA"/>
</dbReference>
<dbReference type="Pfam" id="PF04828">
    <property type="entry name" value="GFA"/>
    <property type="match status" value="1"/>
</dbReference>
<dbReference type="InterPro" id="IPR011057">
    <property type="entry name" value="Mss4-like_sf"/>
</dbReference>
<organism evidence="7 8">
    <name type="scientific">Variovorax boronicumulans</name>
    <dbReference type="NCBI Taxonomy" id="436515"/>
    <lineage>
        <taxon>Bacteria</taxon>
        <taxon>Pseudomonadati</taxon>
        <taxon>Pseudomonadota</taxon>
        <taxon>Betaproteobacteria</taxon>
        <taxon>Burkholderiales</taxon>
        <taxon>Comamonadaceae</taxon>
        <taxon>Variovorax</taxon>
    </lineage>
</organism>
<keyword evidence="4" id="KW-0456">Lyase</keyword>